<dbReference type="EMBL" id="AOHZ01000092">
    <property type="protein sequence ID" value="ELY49966.1"/>
    <property type="molecule type" value="Genomic_DNA"/>
</dbReference>
<proteinExistence type="predicted"/>
<organism evidence="2 3">
    <name type="scientific">Natronolimnohabitans innermongolicus JCM 12255</name>
    <dbReference type="NCBI Taxonomy" id="1227499"/>
    <lineage>
        <taxon>Archaea</taxon>
        <taxon>Methanobacteriati</taxon>
        <taxon>Methanobacteriota</taxon>
        <taxon>Stenosarchaea group</taxon>
        <taxon>Halobacteria</taxon>
        <taxon>Halobacteriales</taxon>
        <taxon>Natrialbaceae</taxon>
        <taxon>Natronolimnohabitans</taxon>
    </lineage>
</organism>
<dbReference type="eggNOG" id="arCOG00151">
    <property type="taxonomic scope" value="Archaea"/>
</dbReference>
<feature type="compositionally biased region" description="Basic and acidic residues" evidence="1">
    <location>
        <begin position="55"/>
        <end position="73"/>
    </location>
</feature>
<dbReference type="STRING" id="1227499.C493_20000"/>
<comment type="caution">
    <text evidence="2">The sequence shown here is derived from an EMBL/GenBank/DDBJ whole genome shotgun (WGS) entry which is preliminary data.</text>
</comment>
<protein>
    <recommendedName>
        <fullName evidence="4">Lipoprotein</fullName>
    </recommendedName>
</protein>
<dbReference type="RefSeq" id="WP_007261254.1">
    <property type="nucleotide sequence ID" value="NZ_AOHZ01000092.1"/>
</dbReference>
<feature type="region of interest" description="Disordered" evidence="1">
    <location>
        <begin position="22"/>
        <end position="79"/>
    </location>
</feature>
<sequence>MERRKVLLGSGVGLATALAGCASDGFTSSDDANDENDDGDSENHGSNDPGAGDGKGNDGKSDKKNENGEKNAGNRDIPGVDVDAFESLLEEQGIHLETLRHSGPNLTINVSIADLNWDQFDGSSRDELEERFMDVARAAANAVTDAQAFIASVETVTVSILNDDARKGKEKTGLSLEVSVAWLLEFARGHRSQDDVLDQVVELDAEDEY</sequence>
<gene>
    <name evidence="2" type="ORF">C493_20000</name>
</gene>
<evidence type="ECO:0008006" key="4">
    <source>
        <dbReference type="Google" id="ProtNLM"/>
    </source>
</evidence>
<dbReference type="OrthoDB" id="170203at2157"/>
<dbReference type="PROSITE" id="PS51257">
    <property type="entry name" value="PROKAR_LIPOPROTEIN"/>
    <property type="match status" value="1"/>
</dbReference>
<evidence type="ECO:0000313" key="2">
    <source>
        <dbReference type="EMBL" id="ELY49966.1"/>
    </source>
</evidence>
<reference evidence="2 3" key="1">
    <citation type="journal article" date="2014" name="PLoS Genet.">
        <title>Phylogenetically driven sequencing of extremely halophilic archaea reveals strategies for static and dynamic osmo-response.</title>
        <authorList>
            <person name="Becker E.A."/>
            <person name="Seitzer P.M."/>
            <person name="Tritt A."/>
            <person name="Larsen D."/>
            <person name="Krusor M."/>
            <person name="Yao A.I."/>
            <person name="Wu D."/>
            <person name="Madern D."/>
            <person name="Eisen J.A."/>
            <person name="Darling A.E."/>
            <person name="Facciotti M.T."/>
        </authorList>
    </citation>
    <scope>NUCLEOTIDE SEQUENCE [LARGE SCALE GENOMIC DNA]</scope>
    <source>
        <strain evidence="2 3">JCM 12255</strain>
    </source>
</reference>
<evidence type="ECO:0000313" key="3">
    <source>
        <dbReference type="Proteomes" id="UP000011602"/>
    </source>
</evidence>
<dbReference type="Proteomes" id="UP000011602">
    <property type="component" value="Unassembled WGS sequence"/>
</dbReference>
<name>L9WL76_9EURY</name>
<evidence type="ECO:0000256" key="1">
    <source>
        <dbReference type="SAM" id="MobiDB-lite"/>
    </source>
</evidence>
<dbReference type="AlphaFoldDB" id="L9WL76"/>
<accession>L9WL76</accession>
<keyword evidence="3" id="KW-1185">Reference proteome</keyword>
<feature type="compositionally biased region" description="Acidic residues" evidence="1">
    <location>
        <begin position="31"/>
        <end position="40"/>
    </location>
</feature>